<feature type="region of interest" description="Disordered" evidence="3">
    <location>
        <begin position="1"/>
        <end position="25"/>
    </location>
</feature>
<dbReference type="Pfam" id="PF07653">
    <property type="entry name" value="SH3_2"/>
    <property type="match status" value="1"/>
</dbReference>
<keyword evidence="5" id="KW-0472">Membrane</keyword>
<dbReference type="SMART" id="SM00326">
    <property type="entry name" value="SH3"/>
    <property type="match status" value="2"/>
</dbReference>
<dbReference type="SUPFAM" id="SSF50044">
    <property type="entry name" value="SH3-domain"/>
    <property type="match status" value="2"/>
</dbReference>
<dbReference type="PROSITE" id="PS50002">
    <property type="entry name" value="SH3"/>
    <property type="match status" value="2"/>
</dbReference>
<dbReference type="EMBL" id="JBBXMP010000120">
    <property type="protein sequence ID" value="KAL0061893.1"/>
    <property type="molecule type" value="Genomic_DNA"/>
</dbReference>
<evidence type="ECO:0000259" key="4">
    <source>
        <dbReference type="PROSITE" id="PS50002"/>
    </source>
</evidence>
<gene>
    <name evidence="5" type="primary">SHO1_4</name>
    <name evidence="5" type="ORF">AAF712_011269</name>
</gene>
<dbReference type="Gene3D" id="2.30.30.40">
    <property type="entry name" value="SH3 Domains"/>
    <property type="match status" value="2"/>
</dbReference>
<feature type="region of interest" description="Disordered" evidence="3">
    <location>
        <begin position="40"/>
        <end position="64"/>
    </location>
</feature>
<feature type="domain" description="SH3" evidence="4">
    <location>
        <begin position="142"/>
        <end position="205"/>
    </location>
</feature>
<reference evidence="5 6" key="1">
    <citation type="submission" date="2024-05" db="EMBL/GenBank/DDBJ databases">
        <title>A draft genome resource for the thread blight pathogen Marasmius tenuissimus strain MS-2.</title>
        <authorList>
            <person name="Yulfo-Soto G.E."/>
            <person name="Baruah I.K."/>
            <person name="Amoako-Attah I."/>
            <person name="Bukari Y."/>
            <person name="Meinhardt L.W."/>
            <person name="Bailey B.A."/>
            <person name="Cohen S.P."/>
        </authorList>
    </citation>
    <scope>NUCLEOTIDE SEQUENCE [LARGE SCALE GENOMIC DNA]</scope>
    <source>
        <strain evidence="5 6">MS-2</strain>
    </source>
</reference>
<name>A0ABR2ZME8_9AGAR</name>
<evidence type="ECO:0000256" key="3">
    <source>
        <dbReference type="SAM" id="MobiDB-lite"/>
    </source>
</evidence>
<evidence type="ECO:0000256" key="1">
    <source>
        <dbReference type="ARBA" id="ARBA00022443"/>
    </source>
</evidence>
<sequence>MPEAQFGSIPPFLPKAKPNKNGDRWQARKGGRVVEIVPSNVPLLSQNQSDDIPSPTTQSNGNPASVATVPVIFKAETLHSCMLFLVVPRKMNDEVDLRFTDTAGDPTSGLSFAQDHGGELEHQMEQLEASVSSDMIRVLGDVPVGHAITLHEYSTSPRNSNGFLFFVQKDEILDILYKNGDWWRVRKGNGTVGIVPSNLLVLSSEIQFDGISRTAPPEGSHAPVVPPATVPVIFKAKVLRFNYTAEDSSNLSLAEGMILDVLNMESSWWKARAPDGTVGVVPSTFLRVVKGFSVDYMNALYDSLLEKPSGKLV</sequence>
<organism evidence="5 6">
    <name type="scientific">Marasmius tenuissimus</name>
    <dbReference type="NCBI Taxonomy" id="585030"/>
    <lineage>
        <taxon>Eukaryota</taxon>
        <taxon>Fungi</taxon>
        <taxon>Dikarya</taxon>
        <taxon>Basidiomycota</taxon>
        <taxon>Agaricomycotina</taxon>
        <taxon>Agaricomycetes</taxon>
        <taxon>Agaricomycetidae</taxon>
        <taxon>Agaricales</taxon>
        <taxon>Marasmiineae</taxon>
        <taxon>Marasmiaceae</taxon>
        <taxon>Marasmius</taxon>
    </lineage>
</organism>
<keyword evidence="1 2" id="KW-0728">SH3 domain</keyword>
<dbReference type="InterPro" id="IPR036028">
    <property type="entry name" value="SH3-like_dom_sf"/>
</dbReference>
<protein>
    <submittedName>
        <fullName evidence="5">Transmembrane osmosensor</fullName>
    </submittedName>
</protein>
<keyword evidence="5" id="KW-0812">Transmembrane</keyword>
<evidence type="ECO:0000256" key="2">
    <source>
        <dbReference type="PROSITE-ProRule" id="PRU00192"/>
    </source>
</evidence>
<dbReference type="PANTHER" id="PTHR12287:SF23">
    <property type="entry name" value="AROUSER, ISOFORM A-RELATED"/>
    <property type="match status" value="1"/>
</dbReference>
<evidence type="ECO:0000313" key="6">
    <source>
        <dbReference type="Proteomes" id="UP001437256"/>
    </source>
</evidence>
<proteinExistence type="predicted"/>
<feature type="domain" description="SH3" evidence="4">
    <location>
        <begin position="231"/>
        <end position="291"/>
    </location>
</feature>
<keyword evidence="6" id="KW-1185">Reference proteome</keyword>
<dbReference type="Pfam" id="PF00018">
    <property type="entry name" value="SH3_1"/>
    <property type="match status" value="1"/>
</dbReference>
<feature type="compositionally biased region" description="Polar residues" evidence="3">
    <location>
        <begin position="42"/>
        <end position="64"/>
    </location>
</feature>
<dbReference type="PANTHER" id="PTHR12287">
    <property type="entry name" value="EPIDERMAL GROWTH FACTOR RECEPTOR KINASE SUBSTRATE EPS8-RELATED PROTEIN"/>
    <property type="match status" value="1"/>
</dbReference>
<accession>A0ABR2ZME8</accession>
<dbReference type="Proteomes" id="UP001437256">
    <property type="component" value="Unassembled WGS sequence"/>
</dbReference>
<evidence type="ECO:0000313" key="5">
    <source>
        <dbReference type="EMBL" id="KAL0061893.1"/>
    </source>
</evidence>
<dbReference type="InterPro" id="IPR001452">
    <property type="entry name" value="SH3_domain"/>
</dbReference>
<dbReference type="InterPro" id="IPR039801">
    <property type="entry name" value="EPS8-like"/>
</dbReference>
<comment type="caution">
    <text evidence="5">The sequence shown here is derived from an EMBL/GenBank/DDBJ whole genome shotgun (WGS) entry which is preliminary data.</text>
</comment>